<feature type="transmembrane region" description="Helical" evidence="7">
    <location>
        <begin position="622"/>
        <end position="639"/>
    </location>
</feature>
<feature type="region of interest" description="Disordered" evidence="6">
    <location>
        <begin position="388"/>
        <end position="409"/>
    </location>
</feature>
<gene>
    <name evidence="8" type="ORF">BZG36_01898</name>
</gene>
<feature type="transmembrane region" description="Helical" evidence="7">
    <location>
        <begin position="17"/>
        <end position="44"/>
    </location>
</feature>
<feature type="transmembrane region" description="Helical" evidence="7">
    <location>
        <begin position="876"/>
        <end position="902"/>
    </location>
</feature>
<organism evidence="8 9">
    <name type="scientific">Bifiguratus adelaidae</name>
    <dbReference type="NCBI Taxonomy" id="1938954"/>
    <lineage>
        <taxon>Eukaryota</taxon>
        <taxon>Fungi</taxon>
        <taxon>Fungi incertae sedis</taxon>
        <taxon>Mucoromycota</taxon>
        <taxon>Mucoromycotina</taxon>
        <taxon>Endogonomycetes</taxon>
        <taxon>Endogonales</taxon>
        <taxon>Endogonales incertae sedis</taxon>
        <taxon>Bifiguratus</taxon>
    </lineage>
</organism>
<dbReference type="PANTHER" id="PTHR13317">
    <property type="entry name" value="TRANSMEMBRANE ANTERIOR POSTERIOR TRANSFORMATION PROTEIN 1 HOMOLOG"/>
    <property type="match status" value="1"/>
</dbReference>
<proteinExistence type="inferred from homology"/>
<dbReference type="OrthoDB" id="29023at2759"/>
<keyword evidence="3 7" id="KW-0812">Transmembrane</keyword>
<dbReference type="GO" id="GO:0005789">
    <property type="term" value="C:endoplasmic reticulum membrane"/>
    <property type="evidence" value="ECO:0007669"/>
    <property type="project" value="TreeGrafter"/>
</dbReference>
<evidence type="ECO:0000313" key="8">
    <source>
        <dbReference type="EMBL" id="OZJ05502.1"/>
    </source>
</evidence>
<evidence type="ECO:0000256" key="3">
    <source>
        <dbReference type="ARBA" id="ARBA00022692"/>
    </source>
</evidence>
<keyword evidence="5 7" id="KW-0472">Membrane</keyword>
<reference evidence="8 9" key="1">
    <citation type="journal article" date="2017" name="Mycologia">
        <title>Bifiguratus adelaidae, gen. et sp. nov., a new member of Mucoromycotina in endophytic and soil-dwelling habitats.</title>
        <authorList>
            <person name="Torres-Cruz T.J."/>
            <person name="Billingsley Tobias T.L."/>
            <person name="Almatruk M."/>
            <person name="Hesse C."/>
            <person name="Kuske C.R."/>
            <person name="Desiro A."/>
            <person name="Benucci G.M."/>
            <person name="Bonito G."/>
            <person name="Stajich J.E."/>
            <person name="Dunlap C."/>
            <person name="Arnold A.E."/>
            <person name="Porras-Alfaro A."/>
        </authorList>
    </citation>
    <scope>NUCLEOTIDE SEQUENCE [LARGE SCALE GENOMIC DNA]</scope>
    <source>
        <strain evidence="8 9">AZ0501</strain>
    </source>
</reference>
<accession>A0A261Y4I1</accession>
<keyword evidence="9" id="KW-1185">Reference proteome</keyword>
<keyword evidence="4 7" id="KW-1133">Transmembrane helix</keyword>
<feature type="transmembrane region" description="Helical" evidence="7">
    <location>
        <begin position="64"/>
        <end position="86"/>
    </location>
</feature>
<feature type="transmembrane region" description="Helical" evidence="7">
    <location>
        <begin position="98"/>
        <end position="117"/>
    </location>
</feature>
<evidence type="ECO:0000256" key="7">
    <source>
        <dbReference type="SAM" id="Phobius"/>
    </source>
</evidence>
<evidence type="ECO:0008006" key="10">
    <source>
        <dbReference type="Google" id="ProtNLM"/>
    </source>
</evidence>
<dbReference type="EMBL" id="MVBO01000014">
    <property type="protein sequence ID" value="OZJ05502.1"/>
    <property type="molecule type" value="Genomic_DNA"/>
</dbReference>
<comment type="caution">
    <text evidence="8">The sequence shown here is derived from an EMBL/GenBank/DDBJ whole genome shotgun (WGS) entry which is preliminary data.</text>
</comment>
<evidence type="ECO:0000256" key="6">
    <source>
        <dbReference type="SAM" id="MobiDB-lite"/>
    </source>
</evidence>
<evidence type="ECO:0000313" key="9">
    <source>
        <dbReference type="Proteomes" id="UP000242875"/>
    </source>
</evidence>
<feature type="compositionally biased region" description="Polar residues" evidence="6">
    <location>
        <begin position="198"/>
        <end position="236"/>
    </location>
</feature>
<comment type="subcellular location">
    <subcellularLocation>
        <location evidence="1">Membrane</location>
        <topology evidence="1">Multi-pass membrane protein</topology>
    </subcellularLocation>
</comment>
<dbReference type="PANTHER" id="PTHR13317:SF4">
    <property type="entry name" value="TRANSMEMBRANE ANTERIOR POSTERIOR TRANSFORMATION PROTEIN 1 HOMOLOG"/>
    <property type="match status" value="1"/>
</dbReference>
<dbReference type="InterPro" id="IPR008010">
    <property type="entry name" value="Tatp1"/>
</dbReference>
<feature type="region of interest" description="Disordered" evidence="6">
    <location>
        <begin position="288"/>
        <end position="321"/>
    </location>
</feature>
<evidence type="ECO:0000256" key="2">
    <source>
        <dbReference type="ARBA" id="ARBA00008803"/>
    </source>
</evidence>
<sequence>MFAVLKAKLRSFSRLQLLYATASVLSFISLGLLIGIAASVYAFLRGGGSALGAADTYQEAWTWPGSYIFMFIPTCCALMFSLVQAFDISPFYKAWTPTYHLLTTTTLFIIAFFIAGLTPTVDTYAMTTDNSSFAGCQWTHYLSWDTIFANPSLYPWVTPSSSTPLLRIRTTTEDDFSFTTRRRHSSRSGFVSPPQPVTPMSMNSGTSSPTTKSPRSNNVYSILDTSESNSGGSYNHTDSDIPSIPNSTSGPRRRKKHRQSKSDAKSPRTSLGQLSQLSHDMNGLVDQESTHKSNHEVKQRDEEGESRQRPSTDAEEHSVDTRALYEQTETFMGENSLRTSRTSLETAPPKMLDVLQPDHQRHRRSSTVTSPPSEILSMMDNLHQVSDPINSGEPNQTTAIKPQASKRSNSPNLSLWTYLKDELMASDFDSSQELKRERVTNLLKVPAAIEHLMLFGFFVCLDSLLYMFSIFPIRLIIAFYHFVRVCLHSFASRFSSGERMHLKASQKCDLLKGLLLFVACFVMRSVDASKVYHTIRGQSSIKVYVIFNVLEICDKLCCSLGGDILDALFSKSTLGRSKTASSRRAAAKQSLRPITFFLLALIYMLTHTMVLFVQMITLNVTINFYSNALLSLLISNQFVEIKGSVFKRFERENLFQLSCSDIVERFQQCVFLTIITLRNVIELAESPPSPFSILPSNFVPLLKLPTTTTFESLLTPVFMVLASELMVDWLKHAFITKFNHIRPSVYGKYIDVLCKDLVVGSPGRVGGAKNTFVDQSPVVSRRIGFPTLPLCCLIIYFTLQTFSLIDFTPPIDNFEMPKTSNISPLVTSTQLSGVDALIHAIVHGGIMGALGTIFGFDWRTRWTGNNWSQGALRLAALGIVFAVAFASLVALKVIVGINLLGYSYKRYASIEMREEVENEVAQEMAALEKEEKASVR</sequence>
<feature type="compositionally biased region" description="Basic and acidic residues" evidence="6">
    <location>
        <begin position="288"/>
        <end position="320"/>
    </location>
</feature>
<evidence type="ECO:0000256" key="4">
    <source>
        <dbReference type="ARBA" id="ARBA00022989"/>
    </source>
</evidence>
<evidence type="ECO:0000256" key="5">
    <source>
        <dbReference type="ARBA" id="ARBA00023136"/>
    </source>
</evidence>
<dbReference type="AlphaFoldDB" id="A0A261Y4I1"/>
<feature type="transmembrane region" description="Helical" evidence="7">
    <location>
        <begin position="594"/>
        <end position="616"/>
    </location>
</feature>
<dbReference type="Proteomes" id="UP000242875">
    <property type="component" value="Unassembled WGS sequence"/>
</dbReference>
<feature type="region of interest" description="Disordered" evidence="6">
    <location>
        <begin position="177"/>
        <end position="275"/>
    </location>
</feature>
<evidence type="ECO:0000256" key="1">
    <source>
        <dbReference type="ARBA" id="ARBA00004141"/>
    </source>
</evidence>
<dbReference type="Pfam" id="PF05346">
    <property type="entry name" value="DUF747"/>
    <property type="match status" value="1"/>
</dbReference>
<comment type="similarity">
    <text evidence="2">Belongs to the TAPT1 family.</text>
</comment>
<feature type="transmembrane region" description="Helical" evidence="7">
    <location>
        <begin position="464"/>
        <end position="483"/>
    </location>
</feature>
<name>A0A261Y4I1_9FUNG</name>
<feature type="transmembrane region" description="Helical" evidence="7">
    <location>
        <begin position="836"/>
        <end position="856"/>
    </location>
</feature>
<protein>
    <recommendedName>
        <fullName evidence="10">DUF747-domain-containing protein</fullName>
    </recommendedName>
</protein>